<proteinExistence type="predicted"/>
<keyword evidence="1" id="KW-0472">Membrane</keyword>
<gene>
    <name evidence="2" type="ORF">CQY22_002230</name>
</gene>
<evidence type="ECO:0000256" key="1">
    <source>
        <dbReference type="SAM" id="Phobius"/>
    </source>
</evidence>
<dbReference type="OrthoDB" id="3830295at2"/>
<reference evidence="2 3" key="1">
    <citation type="journal article" date="2017" name="Infect. Genet. Evol.">
        <title>The new phylogeny of the genus Mycobacterium: The old and the news.</title>
        <authorList>
            <person name="Tortoli E."/>
            <person name="Fedrizzi T."/>
            <person name="Meehan C.J."/>
            <person name="Trovato A."/>
            <person name="Grottola A."/>
            <person name="Giacobazzi E."/>
            <person name="Serpini G.F."/>
            <person name="Tagliazucchi S."/>
            <person name="Fabio A."/>
            <person name="Bettua C."/>
            <person name="Bertorelli R."/>
            <person name="Frascaro F."/>
            <person name="De Sanctis V."/>
            <person name="Pecorari M."/>
            <person name="Jousson O."/>
            <person name="Segata N."/>
            <person name="Cirillo D.M."/>
        </authorList>
    </citation>
    <scope>NUCLEOTIDE SEQUENCE [LARGE SCALE GENOMIC DNA]</scope>
    <source>
        <strain evidence="2 3">CIP1034565</strain>
    </source>
</reference>
<dbReference type="STRING" id="85968.GCA_900073015_01897"/>
<keyword evidence="1" id="KW-1133">Transmembrane helix</keyword>
<keyword evidence="1" id="KW-0812">Transmembrane</keyword>
<protein>
    <submittedName>
        <fullName evidence="2">Uncharacterized protein</fullName>
    </submittedName>
</protein>
<name>A0A2G5PG49_9MYCO</name>
<dbReference type="Proteomes" id="UP000230551">
    <property type="component" value="Unassembled WGS sequence"/>
</dbReference>
<feature type="transmembrane region" description="Helical" evidence="1">
    <location>
        <begin position="43"/>
        <end position="63"/>
    </location>
</feature>
<accession>A0A2G5PG49</accession>
<evidence type="ECO:0000313" key="2">
    <source>
        <dbReference type="EMBL" id="PIB77286.1"/>
    </source>
</evidence>
<dbReference type="EMBL" id="PDCN02000002">
    <property type="protein sequence ID" value="PIB77286.1"/>
    <property type="molecule type" value="Genomic_DNA"/>
</dbReference>
<comment type="caution">
    <text evidence="2">The sequence shown here is derived from an EMBL/GenBank/DDBJ whole genome shotgun (WGS) entry which is preliminary data.</text>
</comment>
<organism evidence="2 3">
    <name type="scientific">Mycolicibacterium brumae</name>
    <dbReference type="NCBI Taxonomy" id="85968"/>
    <lineage>
        <taxon>Bacteria</taxon>
        <taxon>Bacillati</taxon>
        <taxon>Actinomycetota</taxon>
        <taxon>Actinomycetes</taxon>
        <taxon>Mycobacteriales</taxon>
        <taxon>Mycobacteriaceae</taxon>
        <taxon>Mycolicibacterium</taxon>
    </lineage>
</organism>
<dbReference type="AlphaFoldDB" id="A0A2G5PG49"/>
<keyword evidence="3" id="KW-1185">Reference proteome</keyword>
<evidence type="ECO:0000313" key="3">
    <source>
        <dbReference type="Proteomes" id="UP000230551"/>
    </source>
</evidence>
<sequence>MPDGSTVITVLGRTWRGHRRTIGVFSSTDGQSRWIPAVDANTMAVIGTATGFVAALIGTLAVLRRPPWPDLSARTSFERRK</sequence>